<organism evidence="1 2">
    <name type="scientific">Plantibacter cousiniae</name>
    <name type="common">nom. nud.</name>
    <dbReference type="NCBI Taxonomy" id="199709"/>
    <lineage>
        <taxon>Bacteria</taxon>
        <taxon>Bacillati</taxon>
        <taxon>Actinomycetota</taxon>
        <taxon>Actinomycetes</taxon>
        <taxon>Micrococcales</taxon>
        <taxon>Microbacteriaceae</taxon>
        <taxon>Plantibacter</taxon>
    </lineage>
</organism>
<keyword evidence="2" id="KW-1185">Reference proteome</keyword>
<comment type="caution">
    <text evidence="1">The sequence shown here is derived from an EMBL/GenBank/DDBJ whole genome shotgun (WGS) entry which is preliminary data.</text>
</comment>
<name>A0ABY1LPD2_9MICO</name>
<gene>
    <name evidence="1" type="ORF">SAMN06295973_3134</name>
</gene>
<dbReference type="EMBL" id="FUZO01000002">
    <property type="protein sequence ID" value="SKC70336.1"/>
    <property type="molecule type" value="Genomic_DNA"/>
</dbReference>
<dbReference type="Proteomes" id="UP000190827">
    <property type="component" value="Unassembled WGS sequence"/>
</dbReference>
<protein>
    <submittedName>
        <fullName evidence="1">Uncharacterized protein</fullName>
    </submittedName>
</protein>
<sequence>MRPLSVRERDLLVAMVARGTEDGADRAVTASDRERWAGQLADVSVHGTCGCGTCPSIDLVPESDDRPSTARQTVLEASTSTASLLLYIEGDRPTYLELAPWGDEPITEFPLVADVEF</sequence>
<dbReference type="RefSeq" id="WP_079706818.1">
    <property type="nucleotide sequence ID" value="NZ_FUZO01000002.1"/>
</dbReference>
<evidence type="ECO:0000313" key="1">
    <source>
        <dbReference type="EMBL" id="SKC70336.1"/>
    </source>
</evidence>
<proteinExistence type="predicted"/>
<accession>A0ABY1LPD2</accession>
<reference evidence="1 2" key="1">
    <citation type="submission" date="2017-02" db="EMBL/GenBank/DDBJ databases">
        <authorList>
            <person name="Varghese N."/>
            <person name="Submissions S."/>
        </authorList>
    </citation>
    <scope>NUCLEOTIDE SEQUENCE [LARGE SCALE GENOMIC DNA]</scope>
    <source>
        <strain evidence="1 2">VKM Ac-1787</strain>
    </source>
</reference>
<evidence type="ECO:0000313" key="2">
    <source>
        <dbReference type="Proteomes" id="UP000190827"/>
    </source>
</evidence>